<dbReference type="EMBL" id="LCIY01000003">
    <property type="protein sequence ID" value="KKT67622.1"/>
    <property type="molecule type" value="Genomic_DNA"/>
</dbReference>
<dbReference type="AlphaFoldDB" id="A0A0G1LG19"/>
<evidence type="ECO:0000313" key="2">
    <source>
        <dbReference type="Proteomes" id="UP000034826"/>
    </source>
</evidence>
<dbReference type="Proteomes" id="UP000034826">
    <property type="component" value="Unassembled WGS sequence"/>
</dbReference>
<reference evidence="1 2" key="1">
    <citation type="journal article" date="2015" name="Nature">
        <title>rRNA introns, odd ribosomes, and small enigmatic genomes across a large radiation of phyla.</title>
        <authorList>
            <person name="Brown C.T."/>
            <person name="Hug L.A."/>
            <person name="Thomas B.C."/>
            <person name="Sharon I."/>
            <person name="Castelle C.J."/>
            <person name="Singh A."/>
            <person name="Wilkins M.J."/>
            <person name="Williams K.H."/>
            <person name="Banfield J.F."/>
        </authorList>
    </citation>
    <scope>NUCLEOTIDE SEQUENCE [LARGE SCALE GENOMIC DNA]</scope>
</reference>
<comment type="caution">
    <text evidence="1">The sequence shown here is derived from an EMBL/GenBank/DDBJ whole genome shotgun (WGS) entry which is preliminary data.</text>
</comment>
<name>A0A0G1LG19_9BACT</name>
<protein>
    <submittedName>
        <fullName evidence="1">Uncharacterized protein</fullName>
    </submittedName>
</protein>
<gene>
    <name evidence="1" type="ORF">UW60_C0003G0030</name>
</gene>
<accession>A0A0G1LG19</accession>
<proteinExistence type="predicted"/>
<evidence type="ECO:0000313" key="1">
    <source>
        <dbReference type="EMBL" id="KKT67622.1"/>
    </source>
</evidence>
<sequence length="146" mass="16974">MIDNNFSDDDLEYLRRVDDVSSHKTEHSPNYLTDSANVLNASVNGSCKSFVDWALNCRNSKVVLSLKQSNSDTPPIELEALLKEIFLQWPSKEGHWLWIAQRHTARSINRQVMDTLKQGLRGAIRKTPPAYFTDRIKYRERRKQLK</sequence>
<organism evidence="1 2">
    <name type="scientific">Candidatus Woesebacteria bacterium GW2011_GWA2_44_33</name>
    <dbReference type="NCBI Taxonomy" id="1618564"/>
    <lineage>
        <taxon>Bacteria</taxon>
        <taxon>Candidatus Woeseibacteriota</taxon>
    </lineage>
</organism>